<dbReference type="InterPro" id="IPR046700">
    <property type="entry name" value="DUF6570"/>
</dbReference>
<dbReference type="InterPro" id="IPR025476">
    <property type="entry name" value="Helitron_helicase-like"/>
</dbReference>
<reference evidence="5" key="1">
    <citation type="journal article" date="2017" name="Nat. Ecol. Evol.">
        <title>Genome expansion and lineage-specific genetic innovations in the forest pathogenic fungi Armillaria.</title>
        <authorList>
            <person name="Sipos G."/>
            <person name="Prasanna A.N."/>
            <person name="Walter M.C."/>
            <person name="O'Connor E."/>
            <person name="Balint B."/>
            <person name="Krizsan K."/>
            <person name="Kiss B."/>
            <person name="Hess J."/>
            <person name="Varga T."/>
            <person name="Slot J."/>
            <person name="Riley R."/>
            <person name="Boka B."/>
            <person name="Rigling D."/>
            <person name="Barry K."/>
            <person name="Lee J."/>
            <person name="Mihaltcheva S."/>
            <person name="LaButti K."/>
            <person name="Lipzen A."/>
            <person name="Waldron R."/>
            <person name="Moloney N.M."/>
            <person name="Sperisen C."/>
            <person name="Kredics L."/>
            <person name="Vagvoelgyi C."/>
            <person name="Patrignani A."/>
            <person name="Fitzpatrick D."/>
            <person name="Nagy I."/>
            <person name="Doyle S."/>
            <person name="Anderson J.B."/>
            <person name="Grigoriev I.V."/>
            <person name="Gueldener U."/>
            <person name="Muensterkoetter M."/>
            <person name="Nagy L.G."/>
        </authorList>
    </citation>
    <scope>NUCLEOTIDE SEQUENCE [LARGE SCALE GENOMIC DNA]</scope>
    <source>
        <strain evidence="5">C18/9</strain>
    </source>
</reference>
<dbReference type="Pfam" id="PF20209">
    <property type="entry name" value="DUF6570"/>
    <property type="match status" value="1"/>
</dbReference>
<dbReference type="OMA" id="IMCEANE"/>
<evidence type="ECO:0000259" key="3">
    <source>
        <dbReference type="Pfam" id="PF20209"/>
    </source>
</evidence>
<evidence type="ECO:0000259" key="2">
    <source>
        <dbReference type="Pfam" id="PF14214"/>
    </source>
</evidence>
<dbReference type="Pfam" id="PF14214">
    <property type="entry name" value="Helitron_like_N"/>
    <property type="match status" value="1"/>
</dbReference>
<feature type="compositionally biased region" description="Polar residues" evidence="1">
    <location>
        <begin position="282"/>
        <end position="301"/>
    </location>
</feature>
<feature type="region of interest" description="Disordered" evidence="1">
    <location>
        <begin position="277"/>
        <end position="315"/>
    </location>
</feature>
<organism evidence="4 5">
    <name type="scientific">Armillaria ostoyae</name>
    <name type="common">Armillaria root rot fungus</name>
    <dbReference type="NCBI Taxonomy" id="47428"/>
    <lineage>
        <taxon>Eukaryota</taxon>
        <taxon>Fungi</taxon>
        <taxon>Dikarya</taxon>
        <taxon>Basidiomycota</taxon>
        <taxon>Agaricomycotina</taxon>
        <taxon>Agaricomycetes</taxon>
        <taxon>Agaricomycetidae</taxon>
        <taxon>Agaricales</taxon>
        <taxon>Marasmiineae</taxon>
        <taxon>Physalacriaceae</taxon>
        <taxon>Armillaria</taxon>
    </lineage>
</organism>
<keyword evidence="5" id="KW-1185">Reference proteome</keyword>
<evidence type="ECO:0000313" key="4">
    <source>
        <dbReference type="EMBL" id="SJL18021.1"/>
    </source>
</evidence>
<name>A0A284SAJ8_ARMOS</name>
<evidence type="ECO:0000313" key="5">
    <source>
        <dbReference type="Proteomes" id="UP000219338"/>
    </source>
</evidence>
<feature type="domain" description="Helitron helicase-like" evidence="2">
    <location>
        <begin position="666"/>
        <end position="880"/>
    </location>
</feature>
<sequence>MEDIVLREGAGCWGAAATSSLAELWEQSRHAGGVWGVSVNSMAFMDALRKNEVIDWQEGAACWGVAATSSLAELPGLPQHAGGFHEVKFNSTAMQSLPLQKLVATIQNIMCEANEAILSECLLSNVSTSLPPSGYSTAACPNTYHRGGGKHVGSFYMFDEISPFLPVAAVSPSIHFTFRELIKDDILTPDSDLNHSDTACCVEVPLDVLIHRLTVRQLRLVSKQHGLVIPNNLPKSSLIKSLSDHVCSGCNRYLTVFDVDYDAVEIITTTPDNTKALEIPKASTSDTNSRNPCRAKTTQSDVPHEPPVSFPPAPLSPDLTVRIARDFCHEMDPRNFEESGCAVCGRLTPVSKLSPKRALRNMFHVLDRPGCSLTRTERLCDTDPVQEISGPILDESCDKICIDCRKCIRKGETPKYALCNGFWLGEVPDVLKGLSFAEQLIISRVQHFNCFVCVGSGSTKMIAHAVAFESPTPKVYDFLPPPIEELDDVLAIMFTGPREPSKSDYQRTPLLVRRNVVVNALSWLKLNHCDYTDVGISLENLNCYPEDTPPVSIQYKSMLSNKAPESTSVFDNEEEDGVEHGQCPFIVHGLFGQDIQSQTAAELKLTALQYYENNGKYLSVGRSNKPQSIYNNPTLYPAMFPWLFPYGLGGIGSTTIPLSSAHHKRCLLMYHDKRFQLDPTFPFVCFSHEQVKASTTGSFLLAEKEKFFDITNRILDVDRSVLSDLSKRMAKGDVVRAEMDQEKTCFQLLRDLDHVGGRVQGSITSKKYMRHELNALMASEGAASWYITFAPSDQTHPICLYWADQKEMFSPDLRTYESRVDLIANNPVAAAWFFNFMTELFIKHVLGVGTNHPGVFGETSAYYGTVEQQGRLTLHLHLLLWIRNALSPQEIRSKLMNPSSAFRQELLAYLNGAHQGDYFNGSQSDVLKDLTQATRQPDFKSPLEVLPEPPPRPCIRTNCTIEECQSCADITSWWSFFHRTVDFVVAKTHIHSCGDNTNADGSKKKNKYDSKGCLANKWRKCKARFPRLIVKEDKIDDEGYIILRKLEAWINTFTPLLTYLFRCNTDVTSLRSGTAIKAVISYVSDYVTKPALKTHVIFEAIRSVFERNVELLSSGETRKEKARKLIAKIVNVLGVKMEIGSPFICLYLLGIPDHYTNKKFVVCFWQNYVSYVRKAWNHDDMHIAPEKVLIRKHKGSLIGVSVVEDYAYRPDELTCLSLYEWICLCTRKKTARKKCSAKSSQKNISDLYLDEEEFEWDDLSVSKSLDDFIVDDMADGPPAFLDNVNDNITDSLAEDFSNAFKELGNIIEAFQPKKPDPESLKGNYPFQKEHPLSSTHHVVCRGLLKAYVPNFVGSVLPRHDHGDYEYYCCTMLTLFQPWRSGLELKLADENWSSAFARYPFDQRQHSIMQNFNLRYECLDARDDFRAQLKKDASVAPDWLQAEDNEEFLNDSDQVQLGDAYMDFDSADIDLMDPTSIGLGK</sequence>
<feature type="domain" description="DUF6570" evidence="3">
    <location>
        <begin position="410"/>
        <end position="542"/>
    </location>
</feature>
<evidence type="ECO:0000256" key="1">
    <source>
        <dbReference type="SAM" id="MobiDB-lite"/>
    </source>
</evidence>
<dbReference type="OrthoDB" id="3229882at2759"/>
<feature type="compositionally biased region" description="Pro residues" evidence="1">
    <location>
        <begin position="305"/>
        <end position="315"/>
    </location>
</feature>
<dbReference type="Proteomes" id="UP000219338">
    <property type="component" value="Unassembled WGS sequence"/>
</dbReference>
<dbReference type="EMBL" id="FUEG01000052">
    <property type="protein sequence ID" value="SJL18021.1"/>
    <property type="molecule type" value="Genomic_DNA"/>
</dbReference>
<proteinExistence type="predicted"/>
<gene>
    <name evidence="4" type="ORF">ARMOST_21592</name>
</gene>
<protein>
    <submittedName>
        <fullName evidence="4">Uncharacterized protein</fullName>
    </submittedName>
</protein>
<accession>A0A284SAJ8</accession>
<dbReference type="STRING" id="47428.A0A284SAJ8"/>